<protein>
    <recommendedName>
        <fullName evidence="7">DUF3324 domain-containing protein</fullName>
    </recommendedName>
</protein>
<dbReference type="InterPro" id="IPR021759">
    <property type="entry name" value="WxLIP_HBD"/>
</dbReference>
<reference evidence="5 6" key="1">
    <citation type="submission" date="2016-10" db="EMBL/GenBank/DDBJ databases">
        <authorList>
            <person name="Varghese N."/>
            <person name="Submissions S."/>
        </authorList>
    </citation>
    <scope>NUCLEOTIDE SEQUENCE [LARGE SCALE GENOMIC DNA]</scope>
    <source>
        <strain evidence="5 6">DSM 14526</strain>
    </source>
</reference>
<gene>
    <name evidence="5" type="ORF">SAMN04488525_103383</name>
</gene>
<organism evidence="5 6">
    <name type="scientific">Trichococcus collinsii</name>
    <dbReference type="NCBI Taxonomy" id="157076"/>
    <lineage>
        <taxon>Bacteria</taxon>
        <taxon>Bacillati</taxon>
        <taxon>Bacillota</taxon>
        <taxon>Bacilli</taxon>
        <taxon>Lactobacillales</taxon>
        <taxon>Carnobacteriaceae</taxon>
        <taxon>Trichococcus</taxon>
    </lineage>
</organism>
<dbReference type="AlphaFoldDB" id="A0AB38A0T4"/>
<keyword evidence="6" id="KW-1185">Reference proteome</keyword>
<proteinExistence type="predicted"/>
<dbReference type="Proteomes" id="UP000199042">
    <property type="component" value="Unassembled WGS sequence"/>
</dbReference>
<dbReference type="EMBL" id="FNQH01000003">
    <property type="protein sequence ID" value="SEA53999.1"/>
    <property type="molecule type" value="Genomic_DNA"/>
</dbReference>
<accession>A0AB38A0T4</accession>
<dbReference type="RefSeq" id="WP_086985841.1">
    <property type="nucleotide sequence ID" value="NZ_FJNA01000001.1"/>
</dbReference>
<dbReference type="Pfam" id="PF06030">
    <property type="entry name" value="WxLIP_PGBD"/>
    <property type="match status" value="1"/>
</dbReference>
<evidence type="ECO:0000313" key="6">
    <source>
        <dbReference type="Proteomes" id="UP000199042"/>
    </source>
</evidence>
<name>A0AB38A0T4_9LACT</name>
<feature type="domain" description="WxL Interacting Protein host binding" evidence="4">
    <location>
        <begin position="181"/>
        <end position="299"/>
    </location>
</feature>
<sequence>MKQYRIRAVFLFMLMTVLGITISPPVTASEATELPMSIKAILPANQKDGVSGYFNLQVNPAEKQIIYIEIKNNKSEDITVNLMPTNAYTQPSGGIFYDVDVESPETSLLDDSFALSQNISMDSEVAIKANKTVEVPIEVTVPDMSKGTIIGGVLIGEKTDASEQTSETVEKDTAQFKVITKTAFAIAIQLDLPEQAESAFSFGEAGFNAVGPNVFIEMRNDAPMIQRQISGVYKVSDKDGQELFSGKFEPIIMAPKTKINFPIQWDSSLLESGKYTLSITADVAGEEMFVEENFDINNAAIIAYGERANQPIVKTQTGIPYWVVIVATVITVGLVLWFVKKRK</sequence>
<evidence type="ECO:0000259" key="3">
    <source>
        <dbReference type="Pfam" id="PF06030"/>
    </source>
</evidence>
<dbReference type="InterPro" id="IPR010317">
    <property type="entry name" value="WxLIP_PGBD"/>
</dbReference>
<feature type="signal peptide" evidence="2">
    <location>
        <begin position="1"/>
        <end position="28"/>
    </location>
</feature>
<evidence type="ECO:0000259" key="4">
    <source>
        <dbReference type="Pfam" id="PF11797"/>
    </source>
</evidence>
<evidence type="ECO:0000256" key="1">
    <source>
        <dbReference type="SAM" id="Phobius"/>
    </source>
</evidence>
<comment type="caution">
    <text evidence="5">The sequence shown here is derived from an EMBL/GenBank/DDBJ whole genome shotgun (WGS) entry which is preliminary data.</text>
</comment>
<feature type="chain" id="PRO_5044238807" description="DUF3324 domain-containing protein" evidence="2">
    <location>
        <begin position="29"/>
        <end position="343"/>
    </location>
</feature>
<evidence type="ECO:0000313" key="5">
    <source>
        <dbReference type="EMBL" id="SEA53999.1"/>
    </source>
</evidence>
<evidence type="ECO:0000256" key="2">
    <source>
        <dbReference type="SAM" id="SignalP"/>
    </source>
</evidence>
<feature type="domain" description="WxL Interacting Protein peptidoglycan binding" evidence="3">
    <location>
        <begin position="37"/>
        <end position="155"/>
    </location>
</feature>
<keyword evidence="2" id="KW-0732">Signal</keyword>
<evidence type="ECO:0008006" key="7">
    <source>
        <dbReference type="Google" id="ProtNLM"/>
    </source>
</evidence>
<feature type="transmembrane region" description="Helical" evidence="1">
    <location>
        <begin position="319"/>
        <end position="339"/>
    </location>
</feature>
<keyword evidence="1" id="KW-0472">Membrane</keyword>
<dbReference type="Pfam" id="PF11797">
    <property type="entry name" value="WxLIP_HBD"/>
    <property type="match status" value="1"/>
</dbReference>
<keyword evidence="1" id="KW-0812">Transmembrane</keyword>
<keyword evidence="1" id="KW-1133">Transmembrane helix</keyword>